<dbReference type="SUPFAM" id="SSF57667">
    <property type="entry name" value="beta-beta-alpha zinc fingers"/>
    <property type="match status" value="1"/>
</dbReference>
<evidence type="ECO:0000256" key="9">
    <source>
        <dbReference type="PROSITE-ProRule" id="PRU00042"/>
    </source>
</evidence>
<dbReference type="GO" id="GO:0005634">
    <property type="term" value="C:nucleus"/>
    <property type="evidence" value="ECO:0007669"/>
    <property type="project" value="UniProtKB-SubCell"/>
</dbReference>
<dbReference type="GO" id="GO:0000981">
    <property type="term" value="F:DNA-binding transcription factor activity, RNA polymerase II-specific"/>
    <property type="evidence" value="ECO:0007669"/>
    <property type="project" value="InterPro"/>
</dbReference>
<keyword evidence="7" id="KW-0804">Transcription</keyword>
<comment type="subcellular location">
    <subcellularLocation>
        <location evidence="1">Nucleus</location>
    </subcellularLocation>
</comment>
<feature type="region of interest" description="Disordered" evidence="10">
    <location>
        <begin position="166"/>
        <end position="225"/>
    </location>
</feature>
<dbReference type="PANTHER" id="PTHR40626:SF28">
    <property type="entry name" value="REGULATORY PROTEIN ADR1"/>
    <property type="match status" value="1"/>
</dbReference>
<proteinExistence type="predicted"/>
<dbReference type="PANTHER" id="PTHR40626">
    <property type="entry name" value="MIP31509P"/>
    <property type="match status" value="1"/>
</dbReference>
<feature type="compositionally biased region" description="Polar residues" evidence="10">
    <location>
        <begin position="185"/>
        <end position="207"/>
    </location>
</feature>
<feature type="domain" description="C2H2-type" evidence="11">
    <location>
        <begin position="110"/>
        <end position="137"/>
    </location>
</feature>
<dbReference type="EMBL" id="OX365760">
    <property type="protein sequence ID" value="CAI4038087.1"/>
    <property type="molecule type" value="Genomic_DNA"/>
</dbReference>
<evidence type="ECO:0000256" key="5">
    <source>
        <dbReference type="ARBA" id="ARBA00022833"/>
    </source>
</evidence>
<dbReference type="FunFam" id="3.30.160.60:FF:000141">
    <property type="entry name" value="C2H2 zinc finger protein"/>
    <property type="match status" value="1"/>
</dbReference>
<gene>
    <name evidence="12" type="primary">SMKI04G4270</name>
    <name evidence="12" type="ORF">SMKI_04G4270</name>
</gene>
<evidence type="ECO:0000256" key="8">
    <source>
        <dbReference type="ARBA" id="ARBA00023242"/>
    </source>
</evidence>
<dbReference type="InterPro" id="IPR036236">
    <property type="entry name" value="Znf_C2H2_sf"/>
</dbReference>
<keyword evidence="3" id="KW-0677">Repeat</keyword>
<dbReference type="GO" id="GO:0008270">
    <property type="term" value="F:zinc ion binding"/>
    <property type="evidence" value="ECO:0007669"/>
    <property type="project" value="UniProtKB-KW"/>
</dbReference>
<keyword evidence="2" id="KW-0479">Metal-binding</keyword>
<evidence type="ECO:0000313" key="12">
    <source>
        <dbReference type="EMBL" id="CAI4038087.1"/>
    </source>
</evidence>
<keyword evidence="6" id="KW-0805">Transcription regulation</keyword>
<dbReference type="RefSeq" id="XP_056081202.1">
    <property type="nucleotide sequence ID" value="XM_056221408.1"/>
</dbReference>
<dbReference type="PROSITE" id="PS00028">
    <property type="entry name" value="ZINC_FINGER_C2H2_1"/>
    <property type="match status" value="2"/>
</dbReference>
<evidence type="ECO:0000256" key="1">
    <source>
        <dbReference type="ARBA" id="ARBA00004123"/>
    </source>
</evidence>
<protein>
    <recommendedName>
        <fullName evidence="11">C2H2-type domain-containing protein</fullName>
    </recommendedName>
</protein>
<dbReference type="GO" id="GO:0000785">
    <property type="term" value="C:chromatin"/>
    <property type="evidence" value="ECO:0007669"/>
    <property type="project" value="TreeGrafter"/>
</dbReference>
<dbReference type="PROSITE" id="PS50157">
    <property type="entry name" value="ZINC_FINGER_C2H2_2"/>
    <property type="match status" value="2"/>
</dbReference>
<keyword evidence="4 9" id="KW-0863">Zinc-finger</keyword>
<evidence type="ECO:0000256" key="6">
    <source>
        <dbReference type="ARBA" id="ARBA00023015"/>
    </source>
</evidence>
<sequence>MANFGKPENCSCFPVVDLNSCFSKDFNNIKQEMELEMETEMETDASPVLLMSSSASRENTNTLPVIQRTSDGKIITTNNNMNSKINKQLDKLPENLRLNGRTPSGKLRSFVCEVCTRAFARQEHLKRHYRSHTNEKPYPCGLCNRCFTRRDLLIRHAQKIHSGNLGETISQNRKSSRTITKARKNSASSVKFQTPNYGAPDNGNSLNRTTTSTRRKASPSASVKRKYLKKLTRRASFSAQSASSYALPNQSELEQHPKDRVKFSTPELVPLDLKNPELKSTFDLNLNMDLGLNLDSNFNLAFNRSNSSGSTMNLDYKFPESANNYTYSSGSPTGAHASTNSNSKNASFNDADLLSSSYWIKAYNDHLFSVSESDETSPMNSESNDNKLIVPGLKSTLNQWKDSRSSSWTAAIDNKGSNYQTDFVDFQDLLKNDTLGNDSLEATEILKEFDILHDDSVSATATSNEIDLSHLNLSNSPISPHKVTYKSQEEKNEDFLVSFKLGQPSSREDDLDKLCSMTKDVQAIFSQYLKGEGSNRSLDDFLSKSNKKENADSGAYTFYGLDCLTLSKISRALPMSAVDNEQPLHSPESTLFNEPIRNMCIKVLNYYNKFNHDSSGAPMDSNSNSLSKELLMPTTTELNEYLDLFKKNFLPHFPIIHPSLLDLDLDNLQRYTNEDGYDDIENVHMFDRLSQGTEKDYDYEHYQILSISKIVCLPLFMATFGSLHKFGYKSQTIELYEMSRRVLHAFLETKRQCRSTAVNDCHQNIWLMQSLILSFIFALVADYLEKIDSSLMKRQLSALCSTIRSNCLPVISANSDKSINSNNGPLSFGSSLQYIIFESKIRCTLMAYDFCQFLKCFFHIKFDLSIAENDVEAIFIPDNESKWISESIISNRHGVQKQNFYDFRNFYYSFTYGHLHSIPESLGSSMIYYEYDLKKGTKSHVFLDRIDTKRLERSLDTSSYGNDSMATANKNIAILNNDTIILKNNLMTMRFIKQIDRSFPEKVRKGQIAKIYDSFLDSRKLNFLKNYSIEVLCEFLVALNFSIRNISALYIEDESDHSQRTTFQEKFEIRLNDQALSVFNLQGYYYSFILIIKFLLDFEATPNFKLLRIFIELRSLANSTLLPKLSKLYPEEFLGFPDVVFMQQLMKKESGVLDPVSSINECKNGAYDDMKTKLTKKINIEGLEMFINEILVNSFNDTSFLNMEDSIRNEFSFDNGERSVIDMNSPAHILLNSNLEGMNFSGLNDSHQTVSTLNLLRYEKHHPSRHKHGGNGQGFADKYQLSLKYATIAKLFFTNVKENYIHCHMLDKMASDFRILEDYLKENN</sequence>
<dbReference type="InterPro" id="IPR051059">
    <property type="entry name" value="VerF-like"/>
</dbReference>
<evidence type="ECO:0000256" key="3">
    <source>
        <dbReference type="ARBA" id="ARBA00022737"/>
    </source>
</evidence>
<dbReference type="GeneID" id="80917298"/>
<keyword evidence="8" id="KW-0539">Nucleus</keyword>
<organism evidence="12 13">
    <name type="scientific">Saccharomyces mikatae IFO 1815</name>
    <dbReference type="NCBI Taxonomy" id="226126"/>
    <lineage>
        <taxon>Eukaryota</taxon>
        <taxon>Fungi</taxon>
        <taxon>Dikarya</taxon>
        <taxon>Ascomycota</taxon>
        <taxon>Saccharomycotina</taxon>
        <taxon>Saccharomycetes</taxon>
        <taxon>Saccharomycetales</taxon>
        <taxon>Saccharomycetaceae</taxon>
        <taxon>Saccharomyces</taxon>
    </lineage>
</organism>
<evidence type="ECO:0000256" key="2">
    <source>
        <dbReference type="ARBA" id="ARBA00022723"/>
    </source>
</evidence>
<dbReference type="Gene3D" id="3.30.160.60">
    <property type="entry name" value="Classic Zinc Finger"/>
    <property type="match status" value="2"/>
</dbReference>
<dbReference type="Proteomes" id="UP001161438">
    <property type="component" value="Chromosome 4"/>
</dbReference>
<evidence type="ECO:0000256" key="7">
    <source>
        <dbReference type="ARBA" id="ARBA00023163"/>
    </source>
</evidence>
<evidence type="ECO:0000256" key="10">
    <source>
        <dbReference type="SAM" id="MobiDB-lite"/>
    </source>
</evidence>
<name>A0AA35NEU4_SACMI</name>
<evidence type="ECO:0000259" key="11">
    <source>
        <dbReference type="PROSITE" id="PS50157"/>
    </source>
</evidence>
<feature type="domain" description="C2H2-type" evidence="11">
    <location>
        <begin position="138"/>
        <end position="166"/>
    </location>
</feature>
<keyword evidence="5" id="KW-0862">Zinc</keyword>
<dbReference type="SMART" id="SM00355">
    <property type="entry name" value="ZnF_C2H2"/>
    <property type="match status" value="2"/>
</dbReference>
<evidence type="ECO:0000313" key="13">
    <source>
        <dbReference type="Proteomes" id="UP001161438"/>
    </source>
</evidence>
<dbReference type="InterPro" id="IPR013087">
    <property type="entry name" value="Znf_C2H2_type"/>
</dbReference>
<dbReference type="Pfam" id="PF00096">
    <property type="entry name" value="zf-C2H2"/>
    <property type="match status" value="2"/>
</dbReference>
<reference evidence="12" key="1">
    <citation type="submission" date="2022-10" db="EMBL/GenBank/DDBJ databases">
        <authorList>
            <person name="Byrne P K."/>
        </authorList>
    </citation>
    <scope>NUCLEOTIDE SEQUENCE</scope>
    <source>
        <strain evidence="12">IFO1815</strain>
    </source>
</reference>
<keyword evidence="13" id="KW-1185">Reference proteome</keyword>
<evidence type="ECO:0000256" key="4">
    <source>
        <dbReference type="ARBA" id="ARBA00022771"/>
    </source>
</evidence>
<feature type="region of interest" description="Disordered" evidence="10">
    <location>
        <begin position="239"/>
        <end position="260"/>
    </location>
</feature>
<dbReference type="GO" id="GO:0000978">
    <property type="term" value="F:RNA polymerase II cis-regulatory region sequence-specific DNA binding"/>
    <property type="evidence" value="ECO:0007669"/>
    <property type="project" value="InterPro"/>
</dbReference>
<feature type="compositionally biased region" description="Basic residues" evidence="10">
    <location>
        <begin position="213"/>
        <end position="225"/>
    </location>
</feature>
<accession>A0AA35NEU4</accession>
<feature type="compositionally biased region" description="Basic residues" evidence="10">
    <location>
        <begin position="174"/>
        <end position="184"/>
    </location>
</feature>